<evidence type="ECO:0000313" key="3">
    <source>
        <dbReference type="Proteomes" id="UP000572817"/>
    </source>
</evidence>
<evidence type="ECO:0000313" key="2">
    <source>
        <dbReference type="EMBL" id="KAF4308030.1"/>
    </source>
</evidence>
<dbReference type="InterPro" id="IPR015797">
    <property type="entry name" value="NUDIX_hydrolase-like_dom_sf"/>
</dbReference>
<evidence type="ECO:0000259" key="1">
    <source>
        <dbReference type="PROSITE" id="PS51462"/>
    </source>
</evidence>
<dbReference type="AlphaFoldDB" id="A0A8H4IUW5"/>
<dbReference type="PROSITE" id="PS51462">
    <property type="entry name" value="NUDIX"/>
    <property type="match status" value="1"/>
</dbReference>
<keyword evidence="3" id="KW-1185">Reference proteome</keyword>
<gene>
    <name evidence="2" type="ORF">GTA08_BOTSDO03964</name>
</gene>
<dbReference type="EMBL" id="WWBZ02000022">
    <property type="protein sequence ID" value="KAF4308030.1"/>
    <property type="molecule type" value="Genomic_DNA"/>
</dbReference>
<protein>
    <submittedName>
        <fullName evidence="2">Nudix domain protein</fullName>
    </submittedName>
</protein>
<comment type="caution">
    <text evidence="2">The sequence shown here is derived from an EMBL/GenBank/DDBJ whole genome shotgun (WGS) entry which is preliminary data.</text>
</comment>
<dbReference type="InterPro" id="IPR000086">
    <property type="entry name" value="NUDIX_hydrolase_dom"/>
</dbReference>
<accession>A0A8H4IUW5</accession>
<feature type="domain" description="Nudix hydrolase" evidence="1">
    <location>
        <begin position="41"/>
        <end position="192"/>
    </location>
</feature>
<dbReference type="SUPFAM" id="SSF55811">
    <property type="entry name" value="Nudix"/>
    <property type="match status" value="1"/>
</dbReference>
<dbReference type="OrthoDB" id="276276at2759"/>
<dbReference type="PANTHER" id="PTHR43736:SF1">
    <property type="entry name" value="DIHYDRONEOPTERIN TRIPHOSPHATE DIPHOSPHATASE"/>
    <property type="match status" value="1"/>
</dbReference>
<name>A0A8H4IUW5_9PEZI</name>
<proteinExistence type="predicted"/>
<dbReference type="Gene3D" id="3.90.79.10">
    <property type="entry name" value="Nucleoside Triphosphate Pyrophosphohydrolase"/>
    <property type="match status" value="1"/>
</dbReference>
<dbReference type="Proteomes" id="UP000572817">
    <property type="component" value="Unassembled WGS sequence"/>
</dbReference>
<dbReference type="Pfam" id="PF00293">
    <property type="entry name" value="NUDIX"/>
    <property type="match status" value="1"/>
</dbReference>
<sequence>MSSDAAPVPGVAPSEKPFSVPDNLAGFSVSSKAYLQRHPQWQVLAVGALVFNADRLLLVQRSATERAFPNLWEVPGGSVDPEDETILHAVGRELQEETGLHVIAINHEVGKGVEFRTGSGERQASWLKLAFEVAVAEMDGGLGAKKEGGAAEAIPIRLDPIEHQNYLWVSEDEIKGGEINGFRLEFMTTDQREMMLEGFRLRRERAW</sequence>
<organism evidence="2 3">
    <name type="scientific">Botryosphaeria dothidea</name>
    <dbReference type="NCBI Taxonomy" id="55169"/>
    <lineage>
        <taxon>Eukaryota</taxon>
        <taxon>Fungi</taxon>
        <taxon>Dikarya</taxon>
        <taxon>Ascomycota</taxon>
        <taxon>Pezizomycotina</taxon>
        <taxon>Dothideomycetes</taxon>
        <taxon>Dothideomycetes incertae sedis</taxon>
        <taxon>Botryosphaeriales</taxon>
        <taxon>Botryosphaeriaceae</taxon>
        <taxon>Botryosphaeria</taxon>
    </lineage>
</organism>
<dbReference type="PANTHER" id="PTHR43736">
    <property type="entry name" value="ADP-RIBOSE PYROPHOSPHATASE"/>
    <property type="match status" value="1"/>
</dbReference>
<reference evidence="2" key="1">
    <citation type="submission" date="2020-04" db="EMBL/GenBank/DDBJ databases">
        <title>Genome Assembly and Annotation of Botryosphaeria dothidea sdau 11-99, a Latent Pathogen of Apple Fruit Ring Rot in China.</title>
        <authorList>
            <person name="Yu C."/>
            <person name="Diao Y."/>
            <person name="Lu Q."/>
            <person name="Zhao J."/>
            <person name="Cui S."/>
            <person name="Peng C."/>
            <person name="He B."/>
            <person name="Liu H."/>
        </authorList>
    </citation>
    <scope>NUCLEOTIDE SEQUENCE [LARGE SCALE GENOMIC DNA]</scope>
    <source>
        <strain evidence="2">Sdau11-99</strain>
    </source>
</reference>